<evidence type="ECO:0000256" key="9">
    <source>
        <dbReference type="ARBA" id="ARBA00023098"/>
    </source>
</evidence>
<keyword evidence="12" id="KW-0456">Lyase</keyword>
<feature type="transmembrane region" description="Helical" evidence="14">
    <location>
        <begin position="206"/>
        <end position="227"/>
    </location>
</feature>
<evidence type="ECO:0000256" key="10">
    <source>
        <dbReference type="ARBA" id="ARBA00023136"/>
    </source>
</evidence>
<keyword evidence="10 14" id="KW-0472">Membrane</keyword>
<evidence type="ECO:0000256" key="5">
    <source>
        <dbReference type="ARBA" id="ARBA00022516"/>
    </source>
</evidence>
<evidence type="ECO:0000256" key="12">
    <source>
        <dbReference type="ARBA" id="ARBA00023239"/>
    </source>
</evidence>
<evidence type="ECO:0000256" key="1">
    <source>
        <dbReference type="ARBA" id="ARBA00004141"/>
    </source>
</evidence>
<evidence type="ECO:0000256" key="8">
    <source>
        <dbReference type="ARBA" id="ARBA00022989"/>
    </source>
</evidence>
<sequence length="250" mass="27913">MHASTTVMIKTAYLAGYNVVSAVGWAYILWHLCSLLYDDADVVLSSAKLWSRIAIPLKYLQTMAMLEVVHALVGVVRSPVGSTLMQGKGVCTVVVVLSSRLFVLWVVLVLCPSSRYHWGFLLTIGSWSMVEVPRYAFYALSVIGWASSLHMLYNVPDWLFFLRYHLYLILYITGLVGELTCMVNALPFLSTGIYSIELPNKHNIAISLHAVVCGMLVLYVVCCPVMYKHMTTQRINAYAKKHGGNNVKAN</sequence>
<dbReference type="VEuPathDB" id="FungiDB:H257_11605"/>
<dbReference type="GO" id="GO:0102158">
    <property type="term" value="F:very-long-chain (3R)-3-hydroxyacyl-CoA dehydratase activity"/>
    <property type="evidence" value="ECO:0007669"/>
    <property type="project" value="UniProtKB-EC"/>
</dbReference>
<evidence type="ECO:0000313" key="15">
    <source>
        <dbReference type="EMBL" id="KAF0704434.1"/>
    </source>
</evidence>
<dbReference type="UniPathway" id="UPA00094"/>
<evidence type="ECO:0000256" key="13">
    <source>
        <dbReference type="ARBA" id="ARBA00036671"/>
    </source>
</evidence>
<dbReference type="PANTHER" id="PTHR11035">
    <property type="entry name" value="VERY-LONG-CHAIN (3R)-3-HYDROXYACYL-COA DEHYDRATASE"/>
    <property type="match status" value="1"/>
</dbReference>
<feature type="transmembrane region" description="Helical" evidence="14">
    <location>
        <begin position="165"/>
        <end position="186"/>
    </location>
</feature>
<keyword evidence="8 14" id="KW-1133">Transmembrane helix</keyword>
<dbReference type="EC" id="4.2.1.134" evidence="4"/>
<proteinExistence type="inferred from homology"/>
<dbReference type="GO" id="GO:0030497">
    <property type="term" value="P:fatty acid elongation"/>
    <property type="evidence" value="ECO:0007669"/>
    <property type="project" value="TreeGrafter"/>
</dbReference>
<comment type="similarity">
    <text evidence="3">Belongs to the very long-chain fatty acids dehydratase HACD family.</text>
</comment>
<feature type="transmembrane region" description="Helical" evidence="14">
    <location>
        <begin position="12"/>
        <end position="37"/>
    </location>
</feature>
<keyword evidence="9" id="KW-0443">Lipid metabolism</keyword>
<feature type="transmembrane region" description="Helical" evidence="14">
    <location>
        <begin position="89"/>
        <end position="115"/>
    </location>
</feature>
<feature type="transmembrane region" description="Helical" evidence="14">
    <location>
        <begin position="135"/>
        <end position="153"/>
    </location>
</feature>
<dbReference type="GO" id="GO:0005789">
    <property type="term" value="C:endoplasmic reticulum membrane"/>
    <property type="evidence" value="ECO:0007669"/>
    <property type="project" value="TreeGrafter"/>
</dbReference>
<evidence type="ECO:0000256" key="3">
    <source>
        <dbReference type="ARBA" id="ARBA00007811"/>
    </source>
</evidence>
<feature type="transmembrane region" description="Helical" evidence="14">
    <location>
        <begin position="57"/>
        <end position="77"/>
    </location>
</feature>
<name>A0A6A4ZB37_APHAT</name>
<dbReference type="PANTHER" id="PTHR11035:SF3">
    <property type="entry name" value="VERY-LONG-CHAIN (3R)-3-HYDROXYACYL-COA DEHYDRATASE"/>
    <property type="match status" value="1"/>
</dbReference>
<evidence type="ECO:0000256" key="14">
    <source>
        <dbReference type="SAM" id="Phobius"/>
    </source>
</evidence>
<evidence type="ECO:0000256" key="4">
    <source>
        <dbReference type="ARBA" id="ARBA00013122"/>
    </source>
</evidence>
<comment type="catalytic activity">
    <reaction evidence="13">
        <text>a very-long-chain (3R)-3-hydroxyacyl-CoA = a very-long-chain (2E)-enoyl-CoA + H2O</text>
        <dbReference type="Rhea" id="RHEA:45812"/>
        <dbReference type="ChEBI" id="CHEBI:15377"/>
        <dbReference type="ChEBI" id="CHEBI:83728"/>
        <dbReference type="ChEBI" id="CHEBI:85440"/>
        <dbReference type="EC" id="4.2.1.134"/>
    </reaction>
</comment>
<accession>A0A6A4ZB37</accession>
<protein>
    <recommendedName>
        <fullName evidence="4">very-long-chain (3R)-3-hydroxyacyl-CoA dehydratase</fullName>
        <ecNumber evidence="4">4.2.1.134</ecNumber>
    </recommendedName>
</protein>
<comment type="pathway">
    <text evidence="2">Lipid metabolism; fatty acid biosynthesis.</text>
</comment>
<dbReference type="Proteomes" id="UP000469452">
    <property type="component" value="Unassembled WGS sequence"/>
</dbReference>
<comment type="subcellular location">
    <subcellularLocation>
        <location evidence="1">Membrane</location>
        <topology evidence="1">Multi-pass membrane protein</topology>
    </subcellularLocation>
</comment>
<dbReference type="Pfam" id="PF04387">
    <property type="entry name" value="PTPLA"/>
    <property type="match status" value="1"/>
</dbReference>
<dbReference type="GO" id="GO:0042761">
    <property type="term" value="P:very long-chain fatty acid biosynthetic process"/>
    <property type="evidence" value="ECO:0007669"/>
    <property type="project" value="TreeGrafter"/>
</dbReference>
<keyword evidence="11" id="KW-0275">Fatty acid biosynthesis</keyword>
<gene>
    <name evidence="15" type="ORF">AaE_014935</name>
</gene>
<evidence type="ECO:0000256" key="2">
    <source>
        <dbReference type="ARBA" id="ARBA00005194"/>
    </source>
</evidence>
<comment type="caution">
    <text evidence="15">The sequence shown here is derived from an EMBL/GenBank/DDBJ whole genome shotgun (WGS) entry which is preliminary data.</text>
</comment>
<evidence type="ECO:0000256" key="11">
    <source>
        <dbReference type="ARBA" id="ARBA00023160"/>
    </source>
</evidence>
<dbReference type="GO" id="GO:0030148">
    <property type="term" value="P:sphingolipid biosynthetic process"/>
    <property type="evidence" value="ECO:0007669"/>
    <property type="project" value="TreeGrafter"/>
</dbReference>
<organism evidence="15 16">
    <name type="scientific">Aphanomyces astaci</name>
    <name type="common">Crayfish plague agent</name>
    <dbReference type="NCBI Taxonomy" id="112090"/>
    <lineage>
        <taxon>Eukaryota</taxon>
        <taxon>Sar</taxon>
        <taxon>Stramenopiles</taxon>
        <taxon>Oomycota</taxon>
        <taxon>Saprolegniomycetes</taxon>
        <taxon>Saprolegniales</taxon>
        <taxon>Verrucalvaceae</taxon>
        <taxon>Aphanomyces</taxon>
    </lineage>
</organism>
<reference evidence="15 16" key="1">
    <citation type="submission" date="2019-06" db="EMBL/GenBank/DDBJ databases">
        <title>Genomics analysis of Aphanomyces spp. identifies a new class of oomycete effector associated with host adaptation.</title>
        <authorList>
            <person name="Gaulin E."/>
        </authorList>
    </citation>
    <scope>NUCLEOTIDE SEQUENCE [LARGE SCALE GENOMIC DNA]</scope>
    <source>
        <strain evidence="15 16">E</strain>
    </source>
</reference>
<keyword evidence="6 14" id="KW-0812">Transmembrane</keyword>
<keyword evidence="7" id="KW-0276">Fatty acid metabolism</keyword>
<dbReference type="EMBL" id="VJMI01020421">
    <property type="protein sequence ID" value="KAF0704434.1"/>
    <property type="molecule type" value="Genomic_DNA"/>
</dbReference>
<evidence type="ECO:0000313" key="16">
    <source>
        <dbReference type="Proteomes" id="UP000469452"/>
    </source>
</evidence>
<dbReference type="InterPro" id="IPR007482">
    <property type="entry name" value="Tyr_Pase-like_PTPLA"/>
</dbReference>
<keyword evidence="5" id="KW-0444">Lipid biosynthesis</keyword>
<dbReference type="AlphaFoldDB" id="A0A6A4ZB37"/>
<evidence type="ECO:0000256" key="6">
    <source>
        <dbReference type="ARBA" id="ARBA00022692"/>
    </source>
</evidence>
<evidence type="ECO:0000256" key="7">
    <source>
        <dbReference type="ARBA" id="ARBA00022832"/>
    </source>
</evidence>